<keyword evidence="9" id="KW-0812">Transmembrane</keyword>
<evidence type="ECO:0000259" key="10">
    <source>
        <dbReference type="Pfam" id="PF02518"/>
    </source>
</evidence>
<keyword evidence="3" id="KW-0597">Phosphoprotein</keyword>
<keyword evidence="6 12" id="KW-0418">Kinase</keyword>
<dbReference type="STRING" id="418495.SAMN05216215_102223"/>
<dbReference type="Gene3D" id="1.20.5.1930">
    <property type="match status" value="1"/>
</dbReference>
<evidence type="ECO:0000256" key="5">
    <source>
        <dbReference type="ARBA" id="ARBA00022741"/>
    </source>
</evidence>
<evidence type="ECO:0000256" key="9">
    <source>
        <dbReference type="SAM" id="Phobius"/>
    </source>
</evidence>
<dbReference type="EMBL" id="FNOK01000022">
    <property type="protein sequence ID" value="SDY22344.1"/>
    <property type="molecule type" value="Genomic_DNA"/>
</dbReference>
<dbReference type="InterPro" id="IPR011712">
    <property type="entry name" value="Sig_transdc_His_kin_sub3_dim/P"/>
</dbReference>
<feature type="transmembrane region" description="Helical" evidence="9">
    <location>
        <begin position="73"/>
        <end position="90"/>
    </location>
</feature>
<evidence type="ECO:0000259" key="11">
    <source>
        <dbReference type="Pfam" id="PF07730"/>
    </source>
</evidence>
<dbReference type="Gene3D" id="3.30.565.10">
    <property type="entry name" value="Histidine kinase-like ATPase, C-terminal domain"/>
    <property type="match status" value="1"/>
</dbReference>
<comment type="catalytic activity">
    <reaction evidence="1">
        <text>ATP + protein L-histidine = ADP + protein N-phospho-L-histidine.</text>
        <dbReference type="EC" id="2.7.13.3"/>
    </reaction>
</comment>
<dbReference type="OrthoDB" id="227596at2"/>
<feature type="domain" description="Signal transduction histidine kinase subgroup 3 dimerisation and phosphoacceptor" evidence="11">
    <location>
        <begin position="125"/>
        <end position="189"/>
    </location>
</feature>
<feature type="transmembrane region" description="Helical" evidence="9">
    <location>
        <begin position="51"/>
        <end position="67"/>
    </location>
</feature>
<dbReference type="GO" id="GO:0016020">
    <property type="term" value="C:membrane"/>
    <property type="evidence" value="ECO:0007669"/>
    <property type="project" value="InterPro"/>
</dbReference>
<dbReference type="RefSeq" id="WP_093268573.1">
    <property type="nucleotide sequence ID" value="NZ_FNOK01000022.1"/>
</dbReference>
<dbReference type="Pfam" id="PF07730">
    <property type="entry name" value="HisKA_3"/>
    <property type="match status" value="1"/>
</dbReference>
<dbReference type="CDD" id="cd16917">
    <property type="entry name" value="HATPase_UhpB-NarQ-NarX-like"/>
    <property type="match status" value="1"/>
</dbReference>
<keyword evidence="4" id="KW-0808">Transferase</keyword>
<dbReference type="SUPFAM" id="SSF55874">
    <property type="entry name" value="ATPase domain of HSP90 chaperone/DNA topoisomerase II/histidine kinase"/>
    <property type="match status" value="1"/>
</dbReference>
<evidence type="ECO:0000256" key="2">
    <source>
        <dbReference type="ARBA" id="ARBA00012438"/>
    </source>
</evidence>
<protein>
    <recommendedName>
        <fullName evidence="2">histidine kinase</fullName>
        <ecNumber evidence="2">2.7.13.3</ecNumber>
    </recommendedName>
</protein>
<keyword evidence="5" id="KW-0547">Nucleotide-binding</keyword>
<reference evidence="13" key="1">
    <citation type="submission" date="2016-10" db="EMBL/GenBank/DDBJ databases">
        <authorList>
            <person name="Varghese N."/>
            <person name="Submissions S."/>
        </authorList>
    </citation>
    <scope>NUCLEOTIDE SEQUENCE [LARGE SCALE GENOMIC DNA]</scope>
    <source>
        <strain evidence="13">CGMCC 4.3530</strain>
    </source>
</reference>
<dbReference type="AlphaFoldDB" id="A0A1H3I5V0"/>
<evidence type="ECO:0000256" key="8">
    <source>
        <dbReference type="ARBA" id="ARBA00023012"/>
    </source>
</evidence>
<evidence type="ECO:0000256" key="7">
    <source>
        <dbReference type="ARBA" id="ARBA00022840"/>
    </source>
</evidence>
<dbReference type="GO" id="GO:0000155">
    <property type="term" value="F:phosphorelay sensor kinase activity"/>
    <property type="evidence" value="ECO:0007669"/>
    <property type="project" value="InterPro"/>
</dbReference>
<keyword evidence="13" id="KW-1185">Reference proteome</keyword>
<feature type="domain" description="Histidine kinase/HSP90-like ATPase" evidence="10">
    <location>
        <begin position="232"/>
        <end position="318"/>
    </location>
</feature>
<sequence>MSNGAALLIIAGVCELAAYGLDGAVWRLLLLVALAVMGYLHGRHLPVRRGWAWLSVAALGGLVGAVVDFWAGFSSLLCLAVFVVLPWLAGQFRRQQAELIVAGRQRVEQMEREQEFVAERARLRERARIAADMHDSLGHDLALIALRAGSLELAPEMTDANRQAAAELRATAVAATDRLRQTIGVLRENGTPSVEPPDEPVEALVDRARSAGMAVSLLRSGEPLAVPPEVDRAAHRVVQEALTNAARYAPGAEVTVRVERFPKGLNVIVRNSVVDAPPVVDGGNGSGLLARAERVRLLGGTFSAEPGDGFTVTARLPCPVVPATKEDE</sequence>
<keyword evidence="9" id="KW-0472">Membrane</keyword>
<name>A0A1H3I5V0_9PSEU</name>
<dbReference type="InterPro" id="IPR036890">
    <property type="entry name" value="HATPase_C_sf"/>
</dbReference>
<dbReference type="EC" id="2.7.13.3" evidence="2"/>
<keyword evidence="8" id="KW-0902">Two-component regulatory system</keyword>
<keyword evidence="7" id="KW-0067">ATP-binding</keyword>
<dbReference type="GO" id="GO:0005524">
    <property type="term" value="F:ATP binding"/>
    <property type="evidence" value="ECO:0007669"/>
    <property type="project" value="UniProtKB-KW"/>
</dbReference>
<evidence type="ECO:0000313" key="13">
    <source>
        <dbReference type="Proteomes" id="UP000199529"/>
    </source>
</evidence>
<evidence type="ECO:0000256" key="1">
    <source>
        <dbReference type="ARBA" id="ARBA00000085"/>
    </source>
</evidence>
<proteinExistence type="predicted"/>
<dbReference type="Pfam" id="PF02518">
    <property type="entry name" value="HATPase_c"/>
    <property type="match status" value="1"/>
</dbReference>
<dbReference type="GO" id="GO:0046983">
    <property type="term" value="F:protein dimerization activity"/>
    <property type="evidence" value="ECO:0007669"/>
    <property type="project" value="InterPro"/>
</dbReference>
<evidence type="ECO:0000256" key="4">
    <source>
        <dbReference type="ARBA" id="ARBA00022679"/>
    </source>
</evidence>
<dbReference type="InterPro" id="IPR050482">
    <property type="entry name" value="Sensor_HK_TwoCompSys"/>
</dbReference>
<evidence type="ECO:0000256" key="6">
    <source>
        <dbReference type="ARBA" id="ARBA00022777"/>
    </source>
</evidence>
<dbReference type="PANTHER" id="PTHR24421">
    <property type="entry name" value="NITRATE/NITRITE SENSOR PROTEIN NARX-RELATED"/>
    <property type="match status" value="1"/>
</dbReference>
<organism evidence="12 13">
    <name type="scientific">Saccharopolyspora shandongensis</name>
    <dbReference type="NCBI Taxonomy" id="418495"/>
    <lineage>
        <taxon>Bacteria</taxon>
        <taxon>Bacillati</taxon>
        <taxon>Actinomycetota</taxon>
        <taxon>Actinomycetes</taxon>
        <taxon>Pseudonocardiales</taxon>
        <taxon>Pseudonocardiaceae</taxon>
        <taxon>Saccharopolyspora</taxon>
    </lineage>
</organism>
<keyword evidence="9" id="KW-1133">Transmembrane helix</keyword>
<dbReference type="Proteomes" id="UP000199529">
    <property type="component" value="Unassembled WGS sequence"/>
</dbReference>
<evidence type="ECO:0000256" key="3">
    <source>
        <dbReference type="ARBA" id="ARBA00022553"/>
    </source>
</evidence>
<dbReference type="InterPro" id="IPR003594">
    <property type="entry name" value="HATPase_dom"/>
</dbReference>
<evidence type="ECO:0000313" key="12">
    <source>
        <dbReference type="EMBL" id="SDY22344.1"/>
    </source>
</evidence>
<dbReference type="PANTHER" id="PTHR24421:SF10">
    <property type="entry name" value="NITRATE_NITRITE SENSOR PROTEIN NARQ"/>
    <property type="match status" value="1"/>
</dbReference>
<accession>A0A1H3I5V0</accession>
<gene>
    <name evidence="12" type="ORF">SAMN05216215_102223</name>
</gene>